<dbReference type="GO" id="GO:0008270">
    <property type="term" value="F:zinc ion binding"/>
    <property type="evidence" value="ECO:0007669"/>
    <property type="project" value="UniProtKB-KW"/>
</dbReference>
<keyword evidence="1" id="KW-0479">Metal-binding</keyword>
<organism evidence="7 8">
    <name type="scientific">Acanthoscelides obtectus</name>
    <name type="common">Bean weevil</name>
    <name type="synonym">Bruchus obtectus</name>
    <dbReference type="NCBI Taxonomy" id="200917"/>
    <lineage>
        <taxon>Eukaryota</taxon>
        <taxon>Metazoa</taxon>
        <taxon>Ecdysozoa</taxon>
        <taxon>Arthropoda</taxon>
        <taxon>Hexapoda</taxon>
        <taxon>Insecta</taxon>
        <taxon>Pterygota</taxon>
        <taxon>Neoptera</taxon>
        <taxon>Endopterygota</taxon>
        <taxon>Coleoptera</taxon>
        <taxon>Polyphaga</taxon>
        <taxon>Cucujiformia</taxon>
        <taxon>Chrysomeloidea</taxon>
        <taxon>Chrysomelidae</taxon>
        <taxon>Bruchinae</taxon>
        <taxon>Bruchini</taxon>
        <taxon>Acanthoscelides</taxon>
    </lineage>
</organism>
<reference evidence="7" key="1">
    <citation type="submission" date="2022-03" db="EMBL/GenBank/DDBJ databases">
        <authorList>
            <person name="Sayadi A."/>
        </authorList>
    </citation>
    <scope>NUCLEOTIDE SEQUENCE</scope>
</reference>
<proteinExistence type="predicted"/>
<keyword evidence="3 5" id="KW-0863">Zinc-finger</keyword>
<dbReference type="SMART" id="SM00355">
    <property type="entry name" value="ZnF_C2H2"/>
    <property type="match status" value="17"/>
</dbReference>
<comment type="caution">
    <text evidence="7">The sequence shown here is derived from an EMBL/GenBank/DDBJ whole genome shotgun (WGS) entry which is preliminary data.</text>
</comment>
<evidence type="ECO:0000259" key="6">
    <source>
        <dbReference type="PROSITE" id="PS50157"/>
    </source>
</evidence>
<dbReference type="Pfam" id="PF00096">
    <property type="entry name" value="zf-C2H2"/>
    <property type="match status" value="1"/>
</dbReference>
<dbReference type="OrthoDB" id="3561125at2759"/>
<dbReference type="PANTHER" id="PTHR24379">
    <property type="entry name" value="KRAB AND ZINC FINGER DOMAIN-CONTAINING"/>
    <property type="match status" value="1"/>
</dbReference>
<evidence type="ECO:0000256" key="4">
    <source>
        <dbReference type="ARBA" id="ARBA00022833"/>
    </source>
</evidence>
<name>A0A9P0PHJ6_ACAOB</name>
<evidence type="ECO:0000313" key="7">
    <source>
        <dbReference type="EMBL" id="CAH1980897.1"/>
    </source>
</evidence>
<keyword evidence="8" id="KW-1185">Reference proteome</keyword>
<dbReference type="Gene3D" id="3.30.160.60">
    <property type="entry name" value="Classic Zinc Finger"/>
    <property type="match status" value="8"/>
</dbReference>
<feature type="domain" description="C2H2-type" evidence="6">
    <location>
        <begin position="311"/>
        <end position="339"/>
    </location>
</feature>
<dbReference type="PROSITE" id="PS50157">
    <property type="entry name" value="ZINC_FINGER_C2H2_2"/>
    <property type="match status" value="2"/>
</dbReference>
<keyword evidence="4" id="KW-0862">Zinc</keyword>
<evidence type="ECO:0000256" key="1">
    <source>
        <dbReference type="ARBA" id="ARBA00022723"/>
    </source>
</evidence>
<gene>
    <name evidence="7" type="ORF">ACAOBT_LOCUS14226</name>
</gene>
<dbReference type="EMBL" id="CAKOFQ010006901">
    <property type="protein sequence ID" value="CAH1980897.1"/>
    <property type="molecule type" value="Genomic_DNA"/>
</dbReference>
<evidence type="ECO:0000256" key="2">
    <source>
        <dbReference type="ARBA" id="ARBA00022737"/>
    </source>
</evidence>
<keyword evidence="2" id="KW-0677">Repeat</keyword>
<dbReference type="InterPro" id="IPR013087">
    <property type="entry name" value="Znf_C2H2_type"/>
</dbReference>
<evidence type="ECO:0000256" key="5">
    <source>
        <dbReference type="PROSITE-ProRule" id="PRU00042"/>
    </source>
</evidence>
<dbReference type="PROSITE" id="PS00028">
    <property type="entry name" value="ZINC_FINGER_C2H2_1"/>
    <property type="match status" value="8"/>
</dbReference>
<dbReference type="Proteomes" id="UP001152888">
    <property type="component" value="Unassembled WGS sequence"/>
</dbReference>
<dbReference type="AlphaFoldDB" id="A0A9P0PHJ6"/>
<sequence length="593" mass="68391">MHFEGDKTCPHCGAIYKTTEFLNNHIISKHPELESVRGRIHICTECAFKTNSKQVWSRHMYKNHPEAASKYKIGRVCELCNAKYGDTRSLNEHILKKHPEHTASITYKIHECSECSFKTTVESYFEKHLVSIHNSPASSISLFTCTHCSAGFKLKLTLDDHIVRKHPEFSESITRQVYHCTQCTYKTVIKRELENHIPKKHSSMKANNKRRTCTICNATFTRTRTLEDHILRTHPDIKSSIMTEILRCPDCAFETVVTAKLNRHRLTHSDDTATFKKCEHCLATFKSKLGLGSHILKRHPEYMSSVSVKVFKCSECPCKTTKKRDFEKHIKAVHGASDQVPQNQPSVSTTNTTVTCAYCNERYEDKTFLDDHILENHPEYATLVTSKIYECSECKYKTTNNQNFDRHVMTIHGLSSSSIPFLTCTHCNATFKRSLTLDDHILSEHPELAESVTRKIFQCAHCTYKTVVKRQLAAHMPRNHPRTIPYTQCRTSQHCNTAFEKRQSLDDHILRDHPEFISSVITKIYECPNCTYKTVARFKMDRHKLTHSEKITNLNECTNCQATFKTKKGLDNHVLKKHPEPQKVDKCSISRNI</sequence>
<protein>
    <recommendedName>
        <fullName evidence="6">C2H2-type domain-containing protein</fullName>
    </recommendedName>
</protein>
<dbReference type="PANTHER" id="PTHR24379:SF121">
    <property type="entry name" value="C2H2-TYPE DOMAIN-CONTAINING PROTEIN"/>
    <property type="match status" value="1"/>
</dbReference>
<feature type="domain" description="C2H2-type" evidence="6">
    <location>
        <begin position="211"/>
        <end position="239"/>
    </location>
</feature>
<evidence type="ECO:0000256" key="3">
    <source>
        <dbReference type="ARBA" id="ARBA00022771"/>
    </source>
</evidence>
<evidence type="ECO:0000313" key="8">
    <source>
        <dbReference type="Proteomes" id="UP001152888"/>
    </source>
</evidence>
<accession>A0A9P0PHJ6</accession>